<dbReference type="SMART" id="SM00861">
    <property type="entry name" value="Transket_pyr"/>
    <property type="match status" value="1"/>
</dbReference>
<dbReference type="NCBIfam" id="TIGR00232">
    <property type="entry name" value="tktlase_bact"/>
    <property type="match status" value="1"/>
</dbReference>
<proteinExistence type="inferred from homology"/>
<evidence type="ECO:0000313" key="19">
    <source>
        <dbReference type="Proteomes" id="UP000231932"/>
    </source>
</evidence>
<evidence type="ECO:0000256" key="9">
    <source>
        <dbReference type="ARBA" id="ARBA00049473"/>
    </source>
</evidence>
<feature type="binding site" evidence="14">
    <location>
        <position position="197"/>
    </location>
    <ligand>
        <name>Mg(2+)</name>
        <dbReference type="ChEBI" id="CHEBI:18420"/>
    </ligand>
</feature>
<evidence type="ECO:0000256" key="6">
    <source>
        <dbReference type="ARBA" id="ARBA00022723"/>
    </source>
</evidence>
<dbReference type="SUPFAM" id="SSF52922">
    <property type="entry name" value="TK C-terminal domain-like"/>
    <property type="match status" value="1"/>
</dbReference>
<comment type="function">
    <text evidence="16">Catalyzes the transfer of a two-carbon ketol group from a ketose donor to an aldose acceptor, via a covalent intermediate with the cofactor thiamine pyrophosphate.</text>
</comment>
<dbReference type="Gene3D" id="3.40.50.920">
    <property type="match status" value="1"/>
</dbReference>
<gene>
    <name evidence="18" type="primary">tkt</name>
    <name evidence="18" type="ORF">CVV65_13245</name>
</gene>
<dbReference type="CDD" id="cd07033">
    <property type="entry name" value="TPP_PYR_DXS_TK_like"/>
    <property type="match status" value="1"/>
</dbReference>
<dbReference type="PANTHER" id="PTHR43522:SF2">
    <property type="entry name" value="TRANSKETOLASE 1-RELATED"/>
    <property type="match status" value="1"/>
</dbReference>
<feature type="binding site" evidence="12">
    <location>
        <position position="271"/>
    </location>
    <ligand>
        <name>substrate</name>
    </ligand>
</feature>
<evidence type="ECO:0000259" key="17">
    <source>
        <dbReference type="SMART" id="SM00861"/>
    </source>
</evidence>
<keyword evidence="7 14" id="KW-0460">Magnesium</keyword>
<feature type="binding site" evidence="12">
    <location>
        <position position="470"/>
    </location>
    <ligand>
        <name>substrate</name>
    </ligand>
</feature>
<dbReference type="CDD" id="cd02012">
    <property type="entry name" value="TPP_TK"/>
    <property type="match status" value="1"/>
</dbReference>
<dbReference type="InterPro" id="IPR029061">
    <property type="entry name" value="THDP-binding"/>
</dbReference>
<feature type="binding site" evidence="14">
    <location>
        <position position="195"/>
    </location>
    <ligand>
        <name>Mg(2+)</name>
        <dbReference type="ChEBI" id="CHEBI:18420"/>
    </ligand>
</feature>
<feature type="binding site" evidence="12">
    <location>
        <position position="393"/>
    </location>
    <ligand>
        <name>substrate</name>
    </ligand>
</feature>
<dbReference type="FunFam" id="3.40.50.970:FF:000003">
    <property type="entry name" value="Transketolase"/>
    <property type="match status" value="1"/>
</dbReference>
<dbReference type="PANTHER" id="PTHR43522">
    <property type="entry name" value="TRANSKETOLASE"/>
    <property type="match status" value="1"/>
</dbReference>
<dbReference type="InterPro" id="IPR020826">
    <property type="entry name" value="Transketolase_BS"/>
</dbReference>
<dbReference type="GO" id="GO:0004802">
    <property type="term" value="F:transketolase activity"/>
    <property type="evidence" value="ECO:0007669"/>
    <property type="project" value="UniProtKB-UniRule"/>
</dbReference>
<keyword evidence="8 13" id="KW-0786">Thiamine pyrophosphate</keyword>
<comment type="subunit">
    <text evidence="2 16">Homodimer.</text>
</comment>
<evidence type="ECO:0000256" key="12">
    <source>
        <dbReference type="PIRSR" id="PIRSR605478-2"/>
    </source>
</evidence>
<feature type="site" description="Important for catalytic activity" evidence="15">
    <location>
        <position position="271"/>
    </location>
</feature>
<evidence type="ECO:0000256" key="10">
    <source>
        <dbReference type="NCBIfam" id="TIGR00232"/>
    </source>
</evidence>
<feature type="binding site" evidence="12">
    <location>
        <position position="366"/>
    </location>
    <ligand>
        <name>substrate</name>
    </ligand>
</feature>
<protein>
    <recommendedName>
        <fullName evidence="4 10">Transketolase</fullName>
        <ecNumber evidence="3 10">2.2.1.1</ecNumber>
    </recommendedName>
</protein>
<feature type="binding site" evidence="12">
    <location>
        <position position="478"/>
    </location>
    <ligand>
        <name>substrate</name>
    </ligand>
</feature>
<keyword evidence="6 14" id="KW-0479">Metal-binding</keyword>
<keyword evidence="16" id="KW-0106">Calcium</keyword>
<dbReference type="SUPFAM" id="SSF52518">
    <property type="entry name" value="Thiamin diphosphate-binding fold (THDP-binding)"/>
    <property type="match status" value="2"/>
</dbReference>
<sequence>MNAKGNEGSASGIEQLAVNTIRTLAIDAVERANSGHPGMPMGAAPMAFVLWTRFLRHNPDDPRWPDRDRFVLSAGHGSMLLYSLLHLSGYDLTLEDLKQFRQWGSRTPGHPEYGVTPGVEVTTGPLGQGLATAVGMAMAERFLAARFNRPEHQVVDHYTYVLCGDGDLMEGVSAEAASLAGHLKLGKLIVLYDSNDISLDGETSFAFTEDVRGRFAAYGWQVLRVEDGNDLVQVAQAIATAREEDSRPSLIEVKTTIGYGSPEKAGSAKAHGSPLGAQEAAGAKRAYGWPEDAQFWVPGEVREYFSRVKEKGAAAQRRWLERLDGYRKAYPELAREFEKALAGDLPEGWDRDLPVFRPEEGPLATRQASGKAIQALAGQIPFFLGGSADLASSNETAIQGEGAFQPGRYDGRNLWFGVREHAMGAALNGMALHGGLRVYGGTFLVFSDYMRPAIRLAALMEQPVVYVFTHDSIAVGEDGPTHQPIEHIPALRLIPGLRVYRPADANETVAAWRDVLARPEGPAALVLTRQKLPVLPETGRLAPEGVARGGYVLADAERPQAIIIATGSEVSLAMDAKKRLDADGIPVRVVSMPCRELFERQPAGYRDTVLPPSIKARVAVEMAHPMGWDRYVGDRGRAIGIDHFGASAPGARVQQEFGFTVDRVCEVVREVLEG</sequence>
<evidence type="ECO:0000256" key="2">
    <source>
        <dbReference type="ARBA" id="ARBA00011738"/>
    </source>
</evidence>
<dbReference type="FunFam" id="3.40.50.970:FF:000004">
    <property type="entry name" value="Transketolase"/>
    <property type="match status" value="1"/>
</dbReference>
<feature type="site" description="Important for catalytic activity" evidence="15">
    <location>
        <position position="36"/>
    </location>
</feature>
<evidence type="ECO:0000256" key="8">
    <source>
        <dbReference type="ARBA" id="ARBA00023052"/>
    </source>
</evidence>
<dbReference type="InterPro" id="IPR005474">
    <property type="entry name" value="Transketolase_N"/>
</dbReference>
<comment type="cofactor">
    <cofactor evidence="14">
        <name>Mg(2+)</name>
        <dbReference type="ChEBI" id="CHEBI:18420"/>
    </cofactor>
    <text evidence="14">Binds 1 Mg(2+) ion per subunit. Can also utilize other divalent metal cations, such as Ca(2+), Mn(2+) and Co(2+).</text>
</comment>
<dbReference type="EC" id="2.2.1.1" evidence="3 10"/>
<comment type="catalytic activity">
    <reaction evidence="9 16">
        <text>D-sedoheptulose 7-phosphate + D-glyceraldehyde 3-phosphate = aldehydo-D-ribose 5-phosphate + D-xylulose 5-phosphate</text>
        <dbReference type="Rhea" id="RHEA:10508"/>
        <dbReference type="ChEBI" id="CHEBI:57483"/>
        <dbReference type="ChEBI" id="CHEBI:57737"/>
        <dbReference type="ChEBI" id="CHEBI:58273"/>
        <dbReference type="ChEBI" id="CHEBI:59776"/>
        <dbReference type="EC" id="2.2.1.1"/>
    </reaction>
</comment>
<dbReference type="InterPro" id="IPR005478">
    <property type="entry name" value="Transketolase_bac-like"/>
</dbReference>
<evidence type="ECO:0000256" key="3">
    <source>
        <dbReference type="ARBA" id="ARBA00013152"/>
    </source>
</evidence>
<evidence type="ECO:0000256" key="16">
    <source>
        <dbReference type="RuleBase" id="RU004996"/>
    </source>
</evidence>
<evidence type="ECO:0000256" key="14">
    <source>
        <dbReference type="PIRSR" id="PIRSR605478-4"/>
    </source>
</evidence>
<dbReference type="InterPro" id="IPR033247">
    <property type="entry name" value="Transketolase_fam"/>
</dbReference>
<dbReference type="Pfam" id="PF02779">
    <property type="entry name" value="Transket_pyr"/>
    <property type="match status" value="1"/>
</dbReference>
<evidence type="ECO:0000256" key="13">
    <source>
        <dbReference type="PIRSR" id="PIRSR605478-3"/>
    </source>
</evidence>
<comment type="cofactor">
    <cofactor evidence="16">
        <name>Mg(2+)</name>
        <dbReference type="ChEBI" id="CHEBI:18420"/>
    </cofactor>
    <cofactor evidence="16">
        <name>Ca(2+)</name>
        <dbReference type="ChEBI" id="CHEBI:29108"/>
    </cofactor>
    <cofactor evidence="16">
        <name>Mn(2+)</name>
        <dbReference type="ChEBI" id="CHEBI:29035"/>
    </cofactor>
    <cofactor evidence="16">
        <name>Co(2+)</name>
        <dbReference type="ChEBI" id="CHEBI:48828"/>
    </cofactor>
    <text evidence="16">Binds 1 Mg(2+) ion per subunit. Can also utilize other divalent metal cations, such as Ca(2+), Mn(2+) and Co(2+).</text>
</comment>
<name>A0A2K8N8X3_9BACL</name>
<feature type="binding site" evidence="13">
    <location>
        <position position="271"/>
    </location>
    <ligand>
        <name>thiamine diphosphate</name>
        <dbReference type="ChEBI" id="CHEBI:58937"/>
    </ligand>
</feature>
<dbReference type="InterPro" id="IPR005475">
    <property type="entry name" value="Transketolase-like_Pyr-bd"/>
</dbReference>
<evidence type="ECO:0000313" key="18">
    <source>
        <dbReference type="EMBL" id="ATY85774.1"/>
    </source>
</evidence>
<feature type="binding site" evidence="12">
    <location>
        <position position="482"/>
    </location>
    <ligand>
        <name>substrate</name>
    </ligand>
</feature>
<comment type="similarity">
    <text evidence="1 16">Belongs to the transketolase family.</text>
</comment>
<dbReference type="RefSeq" id="WP_100668532.1">
    <property type="nucleotide sequence ID" value="NZ_CP024955.1"/>
</dbReference>
<dbReference type="GO" id="GO:0005829">
    <property type="term" value="C:cytosol"/>
    <property type="evidence" value="ECO:0007669"/>
    <property type="project" value="TreeGrafter"/>
</dbReference>
<evidence type="ECO:0000256" key="5">
    <source>
        <dbReference type="ARBA" id="ARBA00022679"/>
    </source>
</evidence>
<evidence type="ECO:0000256" key="1">
    <source>
        <dbReference type="ARBA" id="ARBA00007131"/>
    </source>
</evidence>
<feature type="active site" description="Proton donor" evidence="11">
    <location>
        <position position="420"/>
    </location>
</feature>
<reference evidence="19" key="1">
    <citation type="submission" date="2017-11" db="EMBL/GenBank/DDBJ databases">
        <title>Complete Genome Sequence of Kyrpidia sp. Strain EA-1, a thermophilic, hydrogen-oxidizing Bacterium, isolated from the Azores.</title>
        <authorList>
            <person name="Reiner J.E."/>
            <person name="Lapp C.J."/>
            <person name="Bunk B."/>
            <person name="Gescher J."/>
        </authorList>
    </citation>
    <scope>NUCLEOTIDE SEQUENCE [LARGE SCALE GENOMIC DNA]</scope>
    <source>
        <strain evidence="19">EA-1</strain>
    </source>
</reference>
<evidence type="ECO:0000256" key="11">
    <source>
        <dbReference type="PIRSR" id="PIRSR605478-1"/>
    </source>
</evidence>
<dbReference type="Proteomes" id="UP000231932">
    <property type="component" value="Chromosome"/>
</dbReference>
<dbReference type="AlphaFoldDB" id="A0A2K8N8X3"/>
<evidence type="ECO:0000256" key="4">
    <source>
        <dbReference type="ARBA" id="ARBA00016662"/>
    </source>
</evidence>
<dbReference type="GO" id="GO:0046872">
    <property type="term" value="F:metal ion binding"/>
    <property type="evidence" value="ECO:0007669"/>
    <property type="project" value="UniProtKB-KW"/>
</dbReference>
<dbReference type="InterPro" id="IPR009014">
    <property type="entry name" value="Transketo_C/PFOR_II"/>
</dbReference>
<dbReference type="KEGG" id="kyr:CVV65_13245"/>
<dbReference type="GO" id="GO:0006098">
    <property type="term" value="P:pentose-phosphate shunt"/>
    <property type="evidence" value="ECO:0007669"/>
    <property type="project" value="TreeGrafter"/>
</dbReference>
<dbReference type="FunFam" id="3.40.50.920:FF:000003">
    <property type="entry name" value="Transketolase"/>
    <property type="match status" value="1"/>
</dbReference>
<evidence type="ECO:0000256" key="15">
    <source>
        <dbReference type="PIRSR" id="PIRSR605478-5"/>
    </source>
</evidence>
<feature type="binding site" evidence="13">
    <location>
        <position position="446"/>
    </location>
    <ligand>
        <name>thiamine diphosphate</name>
        <dbReference type="ChEBI" id="CHEBI:58937"/>
    </ligand>
</feature>
<feature type="binding site" evidence="13">
    <location>
        <begin position="124"/>
        <end position="126"/>
    </location>
    <ligand>
        <name>thiamine diphosphate</name>
        <dbReference type="ChEBI" id="CHEBI:58937"/>
    </ligand>
</feature>
<dbReference type="EMBL" id="CP024955">
    <property type="protein sequence ID" value="ATY85774.1"/>
    <property type="molecule type" value="Genomic_DNA"/>
</dbReference>
<dbReference type="InterPro" id="IPR049557">
    <property type="entry name" value="Transketolase_CS"/>
</dbReference>
<feature type="binding site" evidence="13">
    <location>
        <position position="195"/>
    </location>
    <ligand>
        <name>thiamine diphosphate</name>
        <dbReference type="ChEBI" id="CHEBI:58937"/>
    </ligand>
</feature>
<dbReference type="Gene3D" id="3.40.50.970">
    <property type="match status" value="2"/>
</dbReference>
<feature type="binding site" evidence="13">
    <location>
        <position position="166"/>
    </location>
    <ligand>
        <name>thiamine diphosphate</name>
        <dbReference type="ChEBI" id="CHEBI:58937"/>
    </ligand>
</feature>
<dbReference type="Pfam" id="PF00456">
    <property type="entry name" value="Transketolase_N"/>
    <property type="match status" value="1"/>
</dbReference>
<dbReference type="OrthoDB" id="8732661at2"/>
<feature type="binding site" evidence="13">
    <location>
        <position position="76"/>
    </location>
    <ligand>
        <name>thiamine diphosphate</name>
        <dbReference type="ChEBI" id="CHEBI:58937"/>
    </ligand>
</feature>
<accession>A0A2K8N8X3</accession>
<feature type="binding site" evidence="14">
    <location>
        <position position="165"/>
    </location>
    <ligand>
        <name>Mg(2+)</name>
        <dbReference type="ChEBI" id="CHEBI:18420"/>
    </ligand>
</feature>
<evidence type="ECO:0000256" key="7">
    <source>
        <dbReference type="ARBA" id="ARBA00022842"/>
    </source>
</evidence>
<comment type="cofactor">
    <cofactor evidence="13">
        <name>thiamine diphosphate</name>
        <dbReference type="ChEBI" id="CHEBI:58937"/>
    </cofactor>
    <text evidence="13">Binds 1 thiamine pyrophosphate per subunit. During the reaction, the substrate forms a covalent intermediate with the cofactor.</text>
</comment>
<dbReference type="InterPro" id="IPR055152">
    <property type="entry name" value="Transketolase-like_C_2"/>
</dbReference>
<dbReference type="Pfam" id="PF22613">
    <property type="entry name" value="Transketolase_C_1"/>
    <property type="match status" value="1"/>
</dbReference>
<keyword evidence="5 16" id="KW-0808">Transferase</keyword>
<organism evidence="18 19">
    <name type="scientific">Kyrpidia spormannii</name>
    <dbReference type="NCBI Taxonomy" id="2055160"/>
    <lineage>
        <taxon>Bacteria</taxon>
        <taxon>Bacillati</taxon>
        <taxon>Bacillota</taxon>
        <taxon>Bacilli</taxon>
        <taxon>Bacillales</taxon>
        <taxon>Alicyclobacillaceae</taxon>
        <taxon>Kyrpidia</taxon>
    </lineage>
</organism>
<dbReference type="PROSITE" id="PS00801">
    <property type="entry name" value="TRANSKETOLASE_1"/>
    <property type="match status" value="1"/>
</dbReference>
<dbReference type="PROSITE" id="PS00802">
    <property type="entry name" value="TRANSKETOLASE_2"/>
    <property type="match status" value="1"/>
</dbReference>
<feature type="domain" description="Transketolase-like pyrimidine-binding" evidence="17">
    <location>
        <begin position="363"/>
        <end position="534"/>
    </location>
</feature>
<keyword evidence="19" id="KW-1185">Reference proteome</keyword>
<feature type="binding site" evidence="12">
    <location>
        <position position="529"/>
    </location>
    <ligand>
        <name>substrate</name>
    </ligand>
</feature>
<feature type="binding site" evidence="12">
    <location>
        <position position="36"/>
    </location>
    <ligand>
        <name>substrate</name>
    </ligand>
</feature>